<dbReference type="GO" id="GO:0046872">
    <property type="term" value="F:metal ion binding"/>
    <property type="evidence" value="ECO:0007669"/>
    <property type="project" value="UniProtKB-KW"/>
</dbReference>
<dbReference type="Proteomes" id="UP000237916">
    <property type="component" value="Unassembled WGS sequence"/>
</dbReference>
<evidence type="ECO:0000313" key="5">
    <source>
        <dbReference type="EMBL" id="PQL20415.1"/>
    </source>
</evidence>
<evidence type="ECO:0000256" key="3">
    <source>
        <dbReference type="ARBA" id="ARBA00023004"/>
    </source>
</evidence>
<sequence>MLSTKIEGINIEQPFIGKVYVEDGEIICKNDQLSLKLSPNDFLNYEYGDIVSIMPDGIISILYRSNWADLTLFITNQCNSACIMCPQVCDNSGHFLDMNLQILKLRPENVKHIGITGGEPTIFQDVIVTLLEVVHEIYPDVPISFLTNGRAFKNMKFVERISSVGHRKILFCIPLYAANYEQHDFIVGSKGAFIDTIKGIFNLFRMGHLIEIRTVLFSKTIGNLNLLVEYISRNLPFVCHVAIMGMEYSGYAAKNSDEFWIDPYDYKNILDLAALSLYRKGMMTSIYNIPLCLLTERVRFLARDSISAWKKTYPVICDTCKEKDQCCGIFETSINISGHITPL</sequence>
<evidence type="ECO:0000256" key="4">
    <source>
        <dbReference type="ARBA" id="ARBA00023014"/>
    </source>
</evidence>
<dbReference type="InterPro" id="IPR058240">
    <property type="entry name" value="rSAM_sf"/>
</dbReference>
<dbReference type="EMBL" id="PPDB01000003">
    <property type="protein sequence ID" value="PQL20415.1"/>
    <property type="molecule type" value="Genomic_DNA"/>
</dbReference>
<protein>
    <submittedName>
        <fullName evidence="5">His-Xaa-Ser system radical SAM maturase HxsC</fullName>
    </submittedName>
</protein>
<dbReference type="PANTHER" id="PTHR11228">
    <property type="entry name" value="RADICAL SAM DOMAIN PROTEIN"/>
    <property type="match status" value="1"/>
</dbReference>
<dbReference type="InterPro" id="IPR050377">
    <property type="entry name" value="Radical_SAM_PqqE_MftC-like"/>
</dbReference>
<dbReference type="STRING" id="1298594.GCA_001312465_01862"/>
<dbReference type="RefSeq" id="WP_105090911.1">
    <property type="nucleotide sequence ID" value="NZ_PPDB01000003.1"/>
</dbReference>
<dbReference type="NCBIfam" id="TIGR03977">
    <property type="entry name" value="rSAM_pair_HxsC"/>
    <property type="match status" value="1"/>
</dbReference>
<dbReference type="SFLD" id="SFLDS00029">
    <property type="entry name" value="Radical_SAM"/>
    <property type="match status" value="1"/>
</dbReference>
<evidence type="ECO:0000256" key="1">
    <source>
        <dbReference type="ARBA" id="ARBA00022691"/>
    </source>
</evidence>
<dbReference type="InterPro" id="IPR024032">
    <property type="entry name" value="rSAM_paired_HxsC"/>
</dbReference>
<keyword evidence="6" id="KW-1185">Reference proteome</keyword>
<dbReference type="InterPro" id="IPR007197">
    <property type="entry name" value="rSAM"/>
</dbReference>
<dbReference type="GO" id="GO:0051536">
    <property type="term" value="F:iron-sulfur cluster binding"/>
    <property type="evidence" value="ECO:0007669"/>
    <property type="project" value="UniProtKB-KW"/>
</dbReference>
<dbReference type="SUPFAM" id="SSF102114">
    <property type="entry name" value="Radical SAM enzymes"/>
    <property type="match status" value="1"/>
</dbReference>
<comment type="caution">
    <text evidence="5">The sequence shown here is derived from an EMBL/GenBank/DDBJ whole genome shotgun (WGS) entry which is preliminary data.</text>
</comment>
<dbReference type="GO" id="GO:0003824">
    <property type="term" value="F:catalytic activity"/>
    <property type="evidence" value="ECO:0007669"/>
    <property type="project" value="InterPro"/>
</dbReference>
<keyword evidence="3" id="KW-0408">Iron</keyword>
<keyword evidence="2" id="KW-0479">Metal-binding</keyword>
<evidence type="ECO:0000313" key="6">
    <source>
        <dbReference type="Proteomes" id="UP000237916"/>
    </source>
</evidence>
<dbReference type="SFLD" id="SFLDG01103">
    <property type="entry name" value="Uncharacterised_Radical_SAM_Su"/>
    <property type="match status" value="1"/>
</dbReference>
<keyword evidence="4" id="KW-0411">Iron-sulfur</keyword>
<reference evidence="5 6" key="1">
    <citation type="submission" date="2018-01" db="EMBL/GenBank/DDBJ databases">
        <title>Draft genome sequences of clinical isolates and type strains of oral Veillonella including Veillonella infantum sp., nov.</title>
        <authorList>
            <person name="Mashima I."/>
            <person name="Liao Y.-C."/>
            <person name="Sabharwal A."/>
            <person name="Haase E.M."/>
            <person name="Nakazawa F."/>
            <person name="Scannapieco F.A."/>
        </authorList>
    </citation>
    <scope>NUCLEOTIDE SEQUENCE [LARGE SCALE GENOMIC DNA]</scope>
    <source>
        <strain evidence="5 6">JCM 15641</strain>
    </source>
</reference>
<proteinExistence type="predicted"/>
<evidence type="ECO:0000256" key="2">
    <source>
        <dbReference type="ARBA" id="ARBA00022723"/>
    </source>
</evidence>
<dbReference type="AlphaFoldDB" id="A0A2S7ZB25"/>
<dbReference type="InterPro" id="IPR013785">
    <property type="entry name" value="Aldolase_TIM"/>
</dbReference>
<dbReference type="PANTHER" id="PTHR11228:SF7">
    <property type="entry name" value="PQQA PEPTIDE CYCLASE"/>
    <property type="match status" value="1"/>
</dbReference>
<name>A0A2S7ZB25_9FIRM</name>
<gene>
    <name evidence="5" type="primary">hxsC</name>
    <name evidence="5" type="ORF">VEHSUH05_04945</name>
</gene>
<keyword evidence="1" id="KW-0949">S-adenosyl-L-methionine</keyword>
<dbReference type="OrthoDB" id="9810775at2"/>
<dbReference type="Gene3D" id="3.20.20.70">
    <property type="entry name" value="Aldolase class I"/>
    <property type="match status" value="1"/>
</dbReference>
<accession>A0A2S7ZB25</accession>
<organism evidence="5 6">
    <name type="scientific">Veillonella denticariosi JCM 15641</name>
    <dbReference type="NCBI Taxonomy" id="1298594"/>
    <lineage>
        <taxon>Bacteria</taxon>
        <taxon>Bacillati</taxon>
        <taxon>Bacillota</taxon>
        <taxon>Negativicutes</taxon>
        <taxon>Veillonellales</taxon>
        <taxon>Veillonellaceae</taxon>
        <taxon>Veillonella</taxon>
    </lineage>
</organism>
<dbReference type="CDD" id="cd01335">
    <property type="entry name" value="Radical_SAM"/>
    <property type="match status" value="1"/>
</dbReference>